<evidence type="ECO:0000256" key="1">
    <source>
        <dbReference type="ARBA" id="ARBA00004651"/>
    </source>
</evidence>
<gene>
    <name evidence="9" type="ORF">FB559_1435</name>
</gene>
<keyword evidence="6 8" id="KW-1133">Transmembrane helix</keyword>
<feature type="transmembrane region" description="Helical" evidence="8">
    <location>
        <begin position="270"/>
        <end position="288"/>
    </location>
</feature>
<keyword evidence="10" id="KW-1185">Reference proteome</keyword>
<dbReference type="GO" id="GO:0015095">
    <property type="term" value="F:magnesium ion transmembrane transporter activity"/>
    <property type="evidence" value="ECO:0007669"/>
    <property type="project" value="TreeGrafter"/>
</dbReference>
<sequence length="326" mass="36948">MDLNARTRVWRGGKLEKEGFPAARISDYLAEPDTIVWLDLCDPNAEGLQVISEEFGLDPLAVEDAISHHERPKLDHYQGHLFLNAYAVRLTDESGALATHEISAFITERALVTVRGDEEFDVDALLKQWDDSPDLAKYGVAYLLHGLIDLIVDGHFDAVQSLDGAIDGLEERLFADEVPTRDTQYRSYRLRKSLTLLRRVVLPMREVVNTLLRRDLEVVPEEMTPYFQDVYDHVLRATEWTESLRDVVTSLQESRIAIQGNHLNQVMKKLTGWAAIIAVPTAVTGFYGQNVPYPGYQKHWGFVVSLGILIATALALYAIFKKRDWL</sequence>
<dbReference type="PANTHER" id="PTHR46494">
    <property type="entry name" value="CORA FAMILY METAL ION TRANSPORTER (EUROFUNG)"/>
    <property type="match status" value="1"/>
</dbReference>
<evidence type="ECO:0000256" key="6">
    <source>
        <dbReference type="ARBA" id="ARBA00022989"/>
    </source>
</evidence>
<accession>A0A543CFP1</accession>
<dbReference type="GO" id="GO:0000287">
    <property type="term" value="F:magnesium ion binding"/>
    <property type="evidence" value="ECO:0007669"/>
    <property type="project" value="TreeGrafter"/>
</dbReference>
<dbReference type="PANTHER" id="PTHR46494:SF1">
    <property type="entry name" value="CORA FAMILY METAL ION TRANSPORTER (EUROFUNG)"/>
    <property type="match status" value="1"/>
</dbReference>
<comment type="subcellular location">
    <subcellularLocation>
        <location evidence="1">Cell membrane</location>
        <topology evidence="1">Multi-pass membrane protein</topology>
    </subcellularLocation>
</comment>
<dbReference type="EMBL" id="VFOZ01000001">
    <property type="protein sequence ID" value="TQL95923.1"/>
    <property type="molecule type" value="Genomic_DNA"/>
</dbReference>
<dbReference type="GO" id="GO:0015087">
    <property type="term" value="F:cobalt ion transmembrane transporter activity"/>
    <property type="evidence" value="ECO:0007669"/>
    <property type="project" value="TreeGrafter"/>
</dbReference>
<comment type="similarity">
    <text evidence="2">Belongs to the CorA metal ion transporter (MIT) (TC 1.A.35) family.</text>
</comment>
<protein>
    <submittedName>
        <fullName evidence="9">Magnesium transporter</fullName>
    </submittedName>
</protein>
<organism evidence="9 10">
    <name type="scientific">Actinoallomurus bryophytorum</name>
    <dbReference type="NCBI Taxonomy" id="1490222"/>
    <lineage>
        <taxon>Bacteria</taxon>
        <taxon>Bacillati</taxon>
        <taxon>Actinomycetota</taxon>
        <taxon>Actinomycetes</taxon>
        <taxon>Streptosporangiales</taxon>
        <taxon>Thermomonosporaceae</taxon>
        <taxon>Actinoallomurus</taxon>
    </lineage>
</organism>
<dbReference type="OrthoDB" id="9803416at2"/>
<dbReference type="GO" id="GO:0005886">
    <property type="term" value="C:plasma membrane"/>
    <property type="evidence" value="ECO:0007669"/>
    <property type="project" value="UniProtKB-SubCell"/>
</dbReference>
<name>A0A543CFP1_9ACTN</name>
<keyword evidence="7 8" id="KW-0472">Membrane</keyword>
<keyword evidence="3" id="KW-0813">Transport</keyword>
<proteinExistence type="inferred from homology"/>
<dbReference type="InterPro" id="IPR045861">
    <property type="entry name" value="CorA_cytoplasmic_dom"/>
</dbReference>
<keyword evidence="4" id="KW-1003">Cell membrane</keyword>
<evidence type="ECO:0000256" key="5">
    <source>
        <dbReference type="ARBA" id="ARBA00022692"/>
    </source>
</evidence>
<dbReference type="CDD" id="cd12822">
    <property type="entry name" value="TmCorA-like"/>
    <property type="match status" value="1"/>
</dbReference>
<evidence type="ECO:0000256" key="4">
    <source>
        <dbReference type="ARBA" id="ARBA00022475"/>
    </source>
</evidence>
<evidence type="ECO:0000313" key="10">
    <source>
        <dbReference type="Proteomes" id="UP000316096"/>
    </source>
</evidence>
<dbReference type="Gene3D" id="3.30.460.20">
    <property type="entry name" value="CorA soluble domain-like"/>
    <property type="match status" value="1"/>
</dbReference>
<feature type="transmembrane region" description="Helical" evidence="8">
    <location>
        <begin position="300"/>
        <end position="320"/>
    </location>
</feature>
<evidence type="ECO:0000256" key="3">
    <source>
        <dbReference type="ARBA" id="ARBA00022448"/>
    </source>
</evidence>
<evidence type="ECO:0000256" key="7">
    <source>
        <dbReference type="ARBA" id="ARBA00023136"/>
    </source>
</evidence>
<dbReference type="RefSeq" id="WP_141954530.1">
    <property type="nucleotide sequence ID" value="NZ_VFOZ01000001.1"/>
</dbReference>
<comment type="caution">
    <text evidence="9">The sequence shown here is derived from an EMBL/GenBank/DDBJ whole genome shotgun (WGS) entry which is preliminary data.</text>
</comment>
<evidence type="ECO:0000256" key="8">
    <source>
        <dbReference type="SAM" id="Phobius"/>
    </source>
</evidence>
<dbReference type="AlphaFoldDB" id="A0A543CFP1"/>
<dbReference type="GO" id="GO:0050897">
    <property type="term" value="F:cobalt ion binding"/>
    <property type="evidence" value="ECO:0007669"/>
    <property type="project" value="TreeGrafter"/>
</dbReference>
<dbReference type="Pfam" id="PF01544">
    <property type="entry name" value="CorA"/>
    <property type="match status" value="1"/>
</dbReference>
<evidence type="ECO:0000256" key="2">
    <source>
        <dbReference type="ARBA" id="ARBA00009765"/>
    </source>
</evidence>
<dbReference type="Proteomes" id="UP000316096">
    <property type="component" value="Unassembled WGS sequence"/>
</dbReference>
<keyword evidence="5 8" id="KW-0812">Transmembrane</keyword>
<dbReference type="InterPro" id="IPR045863">
    <property type="entry name" value="CorA_TM1_TM2"/>
</dbReference>
<evidence type="ECO:0000313" key="9">
    <source>
        <dbReference type="EMBL" id="TQL95923.1"/>
    </source>
</evidence>
<dbReference type="SUPFAM" id="SSF144083">
    <property type="entry name" value="Magnesium transport protein CorA, transmembrane region"/>
    <property type="match status" value="1"/>
</dbReference>
<dbReference type="SUPFAM" id="SSF143865">
    <property type="entry name" value="CorA soluble domain-like"/>
    <property type="match status" value="1"/>
</dbReference>
<dbReference type="Gene3D" id="1.20.58.340">
    <property type="entry name" value="Magnesium transport protein CorA, transmembrane region"/>
    <property type="match status" value="2"/>
</dbReference>
<reference evidence="9 10" key="1">
    <citation type="submission" date="2019-06" db="EMBL/GenBank/DDBJ databases">
        <title>Sequencing the genomes of 1000 actinobacteria strains.</title>
        <authorList>
            <person name="Klenk H.-P."/>
        </authorList>
    </citation>
    <scope>NUCLEOTIDE SEQUENCE [LARGE SCALE GENOMIC DNA]</scope>
    <source>
        <strain evidence="9 10">DSM 102200</strain>
    </source>
</reference>
<dbReference type="InterPro" id="IPR002523">
    <property type="entry name" value="MgTranspt_CorA/ZnTranspt_ZntB"/>
</dbReference>